<feature type="transmembrane region" description="Helical" evidence="1">
    <location>
        <begin position="12"/>
        <end position="41"/>
    </location>
</feature>
<proteinExistence type="predicted"/>
<feature type="transmembrane region" description="Helical" evidence="1">
    <location>
        <begin position="81"/>
        <end position="97"/>
    </location>
</feature>
<evidence type="ECO:0000313" key="2">
    <source>
        <dbReference type="EMBL" id="CAQ68499.1"/>
    </source>
</evidence>
<sequence length="148" mass="16419">MGVDCCMLFMGMCGVVVMIGGSFLVGILGLVLGSIFLFMLLVFLNKAFFGFLVVLVYIGGMLLLFAFVASMLGLWKGNKMSNLWVELFLGFFLLWFMKEQILMEGGGVENMVFSIYLDGFFYSLLGGFLLVLVLLMLLYLCMGSSVKL</sequence>
<geneLocation type="mitochondrion" evidence="2"/>
<organism evidence="2">
    <name type="scientific">Halocynthia papillosa</name>
    <name type="common">Red sea-squirt</name>
    <dbReference type="NCBI Taxonomy" id="201963"/>
    <lineage>
        <taxon>Eukaryota</taxon>
        <taxon>Metazoa</taxon>
        <taxon>Chordata</taxon>
        <taxon>Tunicata</taxon>
        <taxon>Ascidiacea</taxon>
        <taxon>Stolidobranchia</taxon>
        <taxon>Pyuridae</taxon>
        <taxon>Halocynthia</taxon>
    </lineage>
</organism>
<gene>
    <name evidence="2" type="primary">nad6</name>
</gene>
<feature type="transmembrane region" description="Helical" evidence="1">
    <location>
        <begin position="47"/>
        <end position="69"/>
    </location>
</feature>
<keyword evidence="1" id="KW-0812">Transmembrane</keyword>
<accession>A0A1L7PQL2</accession>
<keyword evidence="1" id="KW-1133">Transmembrane helix</keyword>
<keyword evidence="1" id="KW-0472">Membrane</keyword>
<dbReference type="EMBL" id="FM177863">
    <property type="protein sequence ID" value="CAQ68499.1"/>
    <property type="molecule type" value="Genomic_DNA"/>
</dbReference>
<dbReference type="AlphaFoldDB" id="A0A1L7PQL2"/>
<evidence type="ECO:0000256" key="1">
    <source>
        <dbReference type="SAM" id="Phobius"/>
    </source>
</evidence>
<protein>
    <submittedName>
        <fullName evidence="2">NADH dehydrogenase subunit 6</fullName>
    </submittedName>
</protein>
<feature type="transmembrane region" description="Helical" evidence="1">
    <location>
        <begin position="120"/>
        <end position="142"/>
    </location>
</feature>
<name>A0A1L7PQL2_HALPP</name>
<keyword evidence="2" id="KW-0496">Mitochondrion</keyword>
<reference evidence="2" key="1">
    <citation type="journal article" date="2014" name="Genome Biol. Evol.">
        <title>Ascidian mitogenomics: comparison of evolutionary rates in closely related taxa provides evidence of ongoing speciation events.</title>
        <authorList>
            <person name="Griggio F."/>
            <person name="Voskoboynik A."/>
            <person name="Iannelli F."/>
            <person name="Justy F."/>
            <person name="Tilak M.K."/>
            <person name="Turon X."/>
            <person name="Pesole G."/>
            <person name="Douzery E.J."/>
            <person name="Mastrototaro F."/>
            <person name="Gissi C."/>
        </authorList>
    </citation>
    <scope>NUCLEOTIDE SEQUENCE</scope>
</reference>